<name>A0A9X4LAP2_9STAP</name>
<dbReference type="SUPFAM" id="SSF51283">
    <property type="entry name" value="dUTPase-like"/>
    <property type="match status" value="1"/>
</dbReference>
<accession>A0A9X4LAP2</accession>
<evidence type="ECO:0000256" key="5">
    <source>
        <dbReference type="ARBA" id="ARBA00047686"/>
    </source>
</evidence>
<dbReference type="EMBL" id="JAMBPX010000011">
    <property type="protein sequence ID" value="MDG0860356.1"/>
    <property type="molecule type" value="Genomic_DNA"/>
</dbReference>
<evidence type="ECO:0000313" key="7">
    <source>
        <dbReference type="EMBL" id="MDG0860356.1"/>
    </source>
</evidence>
<dbReference type="GO" id="GO:0046081">
    <property type="term" value="P:dUTP catabolic process"/>
    <property type="evidence" value="ECO:0007669"/>
    <property type="project" value="InterPro"/>
</dbReference>
<evidence type="ECO:0000256" key="4">
    <source>
        <dbReference type="ARBA" id="ARBA00023080"/>
    </source>
</evidence>
<feature type="domain" description="dUTPase-like" evidence="6">
    <location>
        <begin position="23"/>
        <end position="154"/>
    </location>
</feature>
<dbReference type="Pfam" id="PF00692">
    <property type="entry name" value="dUTPase"/>
    <property type="match status" value="1"/>
</dbReference>
<dbReference type="InterPro" id="IPR029054">
    <property type="entry name" value="dUTPase-like"/>
</dbReference>
<dbReference type="Proteomes" id="UP001152302">
    <property type="component" value="Unassembled WGS sequence"/>
</dbReference>
<evidence type="ECO:0000256" key="3">
    <source>
        <dbReference type="ARBA" id="ARBA00022801"/>
    </source>
</evidence>
<comment type="caution">
    <text evidence="7">The sequence shown here is derived from an EMBL/GenBank/DDBJ whole genome shotgun (WGS) entry which is preliminary data.</text>
</comment>
<evidence type="ECO:0000256" key="1">
    <source>
        <dbReference type="ARBA" id="ARBA00006581"/>
    </source>
</evidence>
<dbReference type="CDD" id="cd07557">
    <property type="entry name" value="trimeric_dUTPase"/>
    <property type="match status" value="1"/>
</dbReference>
<reference evidence="7" key="1">
    <citation type="submission" date="2022-05" db="EMBL/GenBank/DDBJ databases">
        <title>Comparative genomics of Staphylococcus equorum isolates.</title>
        <authorList>
            <person name="Luelf R.H."/>
        </authorList>
    </citation>
    <scope>NUCLEOTIDE SEQUENCE</scope>
    <source>
        <strain evidence="7">TMW 2.2343</strain>
    </source>
</reference>
<dbReference type="InterPro" id="IPR008181">
    <property type="entry name" value="dUTPase"/>
</dbReference>
<organism evidence="7 8">
    <name type="scientific">Staphylococcus equorum</name>
    <dbReference type="NCBI Taxonomy" id="246432"/>
    <lineage>
        <taxon>Bacteria</taxon>
        <taxon>Bacillati</taxon>
        <taxon>Bacillota</taxon>
        <taxon>Bacilli</taxon>
        <taxon>Bacillales</taxon>
        <taxon>Staphylococcaceae</taxon>
        <taxon>Staphylococcus</taxon>
    </lineage>
</organism>
<comment type="catalytic activity">
    <reaction evidence="5">
        <text>dUTP + H2O = dUMP + diphosphate + H(+)</text>
        <dbReference type="Rhea" id="RHEA:10248"/>
        <dbReference type="ChEBI" id="CHEBI:15377"/>
        <dbReference type="ChEBI" id="CHEBI:15378"/>
        <dbReference type="ChEBI" id="CHEBI:33019"/>
        <dbReference type="ChEBI" id="CHEBI:61555"/>
        <dbReference type="ChEBI" id="CHEBI:246422"/>
        <dbReference type="EC" id="3.6.1.23"/>
    </reaction>
</comment>
<sequence length="155" mass="17085">MEYYQVRGFEEVSSDYKKHDSKTIIPTRSDNKSAGYDFHSKELIEIQPGEQHLIWTDIKVYMLPSEVLTIHIRSSVGIKTGLQLANTTGIIDSSYYGNGSNDGNIGICLKNTSEFPVVIQEGDRIAQGIFSRYLTTDNDSPISSTRSGGIGSSGK</sequence>
<dbReference type="Gene3D" id="2.70.40.10">
    <property type="match status" value="1"/>
</dbReference>
<protein>
    <recommendedName>
        <fullName evidence="2">dUTP diphosphatase</fullName>
        <ecNumber evidence="2">3.6.1.23</ecNumber>
    </recommendedName>
</protein>
<evidence type="ECO:0000256" key="2">
    <source>
        <dbReference type="ARBA" id="ARBA00012379"/>
    </source>
</evidence>
<proteinExistence type="inferred from homology"/>
<evidence type="ECO:0000259" key="6">
    <source>
        <dbReference type="Pfam" id="PF00692"/>
    </source>
</evidence>
<keyword evidence="4" id="KW-0546">Nucleotide metabolism</keyword>
<comment type="similarity">
    <text evidence="1">Belongs to the dUTPase family.</text>
</comment>
<gene>
    <name evidence="7" type="ORF">M4L21_13565</name>
</gene>
<dbReference type="AlphaFoldDB" id="A0A9X4LAP2"/>
<evidence type="ECO:0000313" key="8">
    <source>
        <dbReference type="Proteomes" id="UP001152302"/>
    </source>
</evidence>
<dbReference type="EC" id="3.6.1.23" evidence="2"/>
<dbReference type="InterPro" id="IPR033704">
    <property type="entry name" value="dUTPase_trimeric"/>
</dbReference>
<dbReference type="GO" id="GO:0000287">
    <property type="term" value="F:magnesium ion binding"/>
    <property type="evidence" value="ECO:0007669"/>
    <property type="project" value="InterPro"/>
</dbReference>
<dbReference type="PANTHER" id="PTHR11241:SF0">
    <property type="entry name" value="DEOXYURIDINE 5'-TRIPHOSPHATE NUCLEOTIDOHYDROLASE"/>
    <property type="match status" value="1"/>
</dbReference>
<dbReference type="GO" id="GO:0006226">
    <property type="term" value="P:dUMP biosynthetic process"/>
    <property type="evidence" value="ECO:0007669"/>
    <property type="project" value="InterPro"/>
</dbReference>
<keyword evidence="3" id="KW-0378">Hydrolase</keyword>
<dbReference type="InterPro" id="IPR036157">
    <property type="entry name" value="dUTPase-like_sf"/>
</dbReference>
<dbReference type="PANTHER" id="PTHR11241">
    <property type="entry name" value="DEOXYURIDINE 5'-TRIPHOSPHATE NUCLEOTIDOHYDROLASE"/>
    <property type="match status" value="1"/>
</dbReference>
<dbReference type="RefSeq" id="WP_277595875.1">
    <property type="nucleotide sequence ID" value="NZ_JAMBPX010000011.1"/>
</dbReference>
<dbReference type="GO" id="GO:0004170">
    <property type="term" value="F:dUTP diphosphatase activity"/>
    <property type="evidence" value="ECO:0007669"/>
    <property type="project" value="UniProtKB-EC"/>
</dbReference>